<accession>A0A163J180</accession>
<dbReference type="Proteomes" id="UP000078561">
    <property type="component" value="Unassembled WGS sequence"/>
</dbReference>
<dbReference type="AlphaFoldDB" id="A0A163J180"/>
<dbReference type="EMBL" id="LT551165">
    <property type="protein sequence ID" value="SAL96543.1"/>
    <property type="molecule type" value="Genomic_DNA"/>
</dbReference>
<reference evidence="1" key="1">
    <citation type="submission" date="2016-04" db="EMBL/GenBank/DDBJ databases">
        <authorList>
            <person name="Evans L.H."/>
            <person name="Alamgir A."/>
            <person name="Owens N."/>
            <person name="Weber N.D."/>
            <person name="Virtaneva K."/>
            <person name="Barbian K."/>
            <person name="Babar A."/>
            <person name="Rosenke K."/>
        </authorList>
    </citation>
    <scope>NUCLEOTIDE SEQUENCE [LARGE SCALE GENOMIC DNA]</scope>
    <source>
        <strain evidence="1">CBS 101.48</strain>
    </source>
</reference>
<name>A0A163J180_ABSGL</name>
<keyword evidence="2" id="KW-1185">Reference proteome</keyword>
<evidence type="ECO:0000313" key="2">
    <source>
        <dbReference type="Proteomes" id="UP000078561"/>
    </source>
</evidence>
<proteinExistence type="predicted"/>
<dbReference type="OrthoDB" id="2378114at2759"/>
<gene>
    <name evidence="1" type="primary">ABSGL_01959.1 scaffold 2596</name>
</gene>
<organism evidence="1">
    <name type="scientific">Absidia glauca</name>
    <name type="common">Pin mould</name>
    <dbReference type="NCBI Taxonomy" id="4829"/>
    <lineage>
        <taxon>Eukaryota</taxon>
        <taxon>Fungi</taxon>
        <taxon>Fungi incertae sedis</taxon>
        <taxon>Mucoromycota</taxon>
        <taxon>Mucoromycotina</taxon>
        <taxon>Mucoromycetes</taxon>
        <taxon>Mucorales</taxon>
        <taxon>Cunninghamellaceae</taxon>
        <taxon>Absidia</taxon>
    </lineage>
</organism>
<sequence>MAQTKGSKASFMCMENDSVDTAIKILHHAALLLQEANDMQKFGEAVSYSARPWVLVCCRSMETMEAAILACIKEPTGHPRIDRKVLESIRLCRVRNTQELRSILAGMHLEPAPGTTTSNDLITWMAREKHGQPPTLIAVTDLLELLLASDNWFDPATIPRRRHLYVRYDRLADTLALLTETCIYLNNHATETWERSFGGDLTTRCTALLVTDHGCLQPDLANQQEGAHGTGRDTGGDNGLVLETLHRIIEHYLGIVV</sequence>
<dbReference type="InParanoid" id="A0A163J180"/>
<protein>
    <submittedName>
        <fullName evidence="1">Uncharacterized protein</fullName>
    </submittedName>
</protein>
<evidence type="ECO:0000313" key="1">
    <source>
        <dbReference type="EMBL" id="SAL96543.1"/>
    </source>
</evidence>